<protein>
    <submittedName>
        <fullName evidence="1">Uncharacterized protein</fullName>
    </submittedName>
</protein>
<dbReference type="EMBL" id="HACA01024608">
    <property type="protein sequence ID" value="CDW41969.1"/>
    <property type="molecule type" value="Transcribed_RNA"/>
</dbReference>
<name>A0A0K2UUR5_LEPSM</name>
<organism evidence="1">
    <name type="scientific">Lepeophtheirus salmonis</name>
    <name type="common">Salmon louse</name>
    <name type="synonym">Caligus salmonis</name>
    <dbReference type="NCBI Taxonomy" id="72036"/>
    <lineage>
        <taxon>Eukaryota</taxon>
        <taxon>Metazoa</taxon>
        <taxon>Ecdysozoa</taxon>
        <taxon>Arthropoda</taxon>
        <taxon>Crustacea</taxon>
        <taxon>Multicrustacea</taxon>
        <taxon>Hexanauplia</taxon>
        <taxon>Copepoda</taxon>
        <taxon>Siphonostomatoida</taxon>
        <taxon>Caligidae</taxon>
        <taxon>Lepeophtheirus</taxon>
    </lineage>
</organism>
<evidence type="ECO:0000313" key="1">
    <source>
        <dbReference type="EMBL" id="CDW41969.1"/>
    </source>
</evidence>
<reference evidence="1" key="1">
    <citation type="submission" date="2014-05" db="EMBL/GenBank/DDBJ databases">
        <authorList>
            <person name="Chronopoulou M."/>
        </authorList>
    </citation>
    <scope>NUCLEOTIDE SEQUENCE</scope>
    <source>
        <tissue evidence="1">Whole organism</tissue>
    </source>
</reference>
<dbReference type="AlphaFoldDB" id="A0A0K2UUR5"/>
<accession>A0A0K2UUR5</accession>
<sequence length="120" mass="13783">MVLTLRQRISDLLDTEIEIARIIDIVKCFRSLVFKMKNDGENFPMKVRSGGRNLKGIRTSCPSWRTKLRSTAPKLINRLVNAISVAARTIKRAVKSDLGIYLYTRIPENKKILKHFLSIL</sequence>
<proteinExistence type="predicted"/>